<organism evidence="2 3">
    <name type="scientific">Flavobacterium oncorhynchi</name>
    <dbReference type="NCBI Taxonomy" id="728056"/>
    <lineage>
        <taxon>Bacteria</taxon>
        <taxon>Pseudomonadati</taxon>
        <taxon>Bacteroidota</taxon>
        <taxon>Flavobacteriia</taxon>
        <taxon>Flavobacteriales</taxon>
        <taxon>Flavobacteriaceae</taxon>
        <taxon>Flavobacterium</taxon>
    </lineage>
</organism>
<reference evidence="2 3" key="1">
    <citation type="submission" date="2016-11" db="EMBL/GenBank/DDBJ databases">
        <title>Whole genomes of Flavobacteriaceae.</title>
        <authorList>
            <person name="Stine C."/>
            <person name="Li C."/>
            <person name="Tadesse D."/>
        </authorList>
    </citation>
    <scope>NUCLEOTIDE SEQUENCE [LARGE SCALE GENOMIC DNA]</scope>
    <source>
        <strain evidence="2 3">CCUG 59446</strain>
    </source>
</reference>
<dbReference type="AlphaFoldDB" id="A0A226HZZ5"/>
<evidence type="ECO:0000313" key="3">
    <source>
        <dbReference type="Proteomes" id="UP000198336"/>
    </source>
</evidence>
<gene>
    <name evidence="2" type="ORF">B0A75_10405</name>
</gene>
<evidence type="ECO:0000256" key="1">
    <source>
        <dbReference type="SAM" id="MobiDB-lite"/>
    </source>
</evidence>
<accession>A0A226HZZ5</accession>
<name>A0A226HZZ5_9FLAO</name>
<feature type="region of interest" description="Disordered" evidence="1">
    <location>
        <begin position="87"/>
        <end position="120"/>
    </location>
</feature>
<dbReference type="EMBL" id="MUHA01000012">
    <property type="protein sequence ID" value="OXA99917.1"/>
    <property type="molecule type" value="Genomic_DNA"/>
</dbReference>
<sequence length="120" mass="13580">MKEEDFPGPIKITKATAEKWEEKYQKDTTIEDSDKKVKAFLIPRESLEMVLKLNTVAVRAHIGINDQNEKTLIFVGARYDKETDTYVDVYGPPVQPKNTEDSGPGEDEDAYDGARPCPPY</sequence>
<keyword evidence="3" id="KW-1185">Reference proteome</keyword>
<dbReference type="Proteomes" id="UP000198336">
    <property type="component" value="Unassembled WGS sequence"/>
</dbReference>
<evidence type="ECO:0000313" key="2">
    <source>
        <dbReference type="EMBL" id="OXA99917.1"/>
    </source>
</evidence>
<proteinExistence type="predicted"/>
<dbReference type="RefSeq" id="WP_089054217.1">
    <property type="nucleotide sequence ID" value="NZ_MUHA01000012.1"/>
</dbReference>
<protein>
    <submittedName>
        <fullName evidence="2">Uncharacterized protein</fullName>
    </submittedName>
</protein>
<comment type="caution">
    <text evidence="2">The sequence shown here is derived from an EMBL/GenBank/DDBJ whole genome shotgun (WGS) entry which is preliminary data.</text>
</comment>